<evidence type="ECO:0000256" key="1">
    <source>
        <dbReference type="SAM" id="MobiDB-lite"/>
    </source>
</evidence>
<sequence length="592" mass="66537">MAIGRNRFGPLDSEQETTDHGGLALGWGAASGKKIATLPPQLFPTPPDRFSQDGHKGPSRPFALPPDGFYLKEHTNLDSEKKLKKSLKPDLYLSISTLNIIEINFPPSRDDGLLNPNPFRLYGGRRHVSCSDARNSTPPLTMVDSQDLFGITDKIWSIRSRCRTVGLSKKVISRQESGLPVESPPHHTRHVLIRVQPKTVAPPWSNSVPYSINVYARKCHQWVSSPVTMDAMRAQLETERAPRWWDAMWSAPFQELPDFGKNHPSRLTDEKGTYFLDGCGKWNYSGELQMSIGTPREPVLGRHLPDRLSRNRRNGTSANGGYKGNVKDAGNEMKSLGNKKSEAPLCRLIKGQDKVGSWETGWVSGRSAGTGPVRGDSCRFAPATRAGPSGTPAMAECEWPEDRVLDLIRHIRQHPCLWHSRDPNRLNKARKAACYALIANGFGLTPQEVKKKFANLMQTYRGCRRKIRSSGRSGRCPNYKPVWFAYDAINHFMEGHYTPHDELHPMVNRNPSRTIHLMLAKTLKVRSSIYVSHSNLVHSLRLRPEEVYLPWSDLSRSEYVGPNRFRPIAIFSGAIWIVARVTAVRVDGPIPR</sequence>
<evidence type="ECO:0000313" key="3">
    <source>
        <dbReference type="EMBL" id="KAL1130500.1"/>
    </source>
</evidence>
<accession>A0ABD0YGS8</accession>
<gene>
    <name evidence="3" type="ORF">AAG570_011748</name>
</gene>
<feature type="region of interest" description="Disordered" evidence="1">
    <location>
        <begin position="306"/>
        <end position="328"/>
    </location>
</feature>
<dbReference type="PROSITE" id="PS51029">
    <property type="entry name" value="MADF"/>
    <property type="match status" value="1"/>
</dbReference>
<keyword evidence="4" id="KW-1185">Reference proteome</keyword>
<dbReference type="EMBL" id="JBFDAA010000007">
    <property type="protein sequence ID" value="KAL1130500.1"/>
    <property type="molecule type" value="Genomic_DNA"/>
</dbReference>
<comment type="caution">
    <text evidence="3">The sequence shown here is derived from an EMBL/GenBank/DDBJ whole genome shotgun (WGS) entry which is preliminary data.</text>
</comment>
<evidence type="ECO:0000259" key="2">
    <source>
        <dbReference type="PROSITE" id="PS51029"/>
    </source>
</evidence>
<evidence type="ECO:0000313" key="4">
    <source>
        <dbReference type="Proteomes" id="UP001558652"/>
    </source>
</evidence>
<feature type="region of interest" description="Disordered" evidence="1">
    <location>
        <begin position="1"/>
        <end position="59"/>
    </location>
</feature>
<feature type="domain" description="MADF" evidence="2">
    <location>
        <begin position="406"/>
        <end position="498"/>
    </location>
</feature>
<reference evidence="3 4" key="1">
    <citation type="submission" date="2024-07" db="EMBL/GenBank/DDBJ databases">
        <title>Chromosome-level genome assembly of the water stick insect Ranatra chinensis (Heteroptera: Nepidae).</title>
        <authorList>
            <person name="Liu X."/>
        </authorList>
    </citation>
    <scope>NUCLEOTIDE SEQUENCE [LARGE SCALE GENOMIC DNA]</scope>
    <source>
        <strain evidence="3">Cailab_2021Rc</strain>
        <tissue evidence="3">Muscle</tissue>
    </source>
</reference>
<protein>
    <recommendedName>
        <fullName evidence="2">MADF domain-containing protein</fullName>
    </recommendedName>
</protein>
<proteinExistence type="predicted"/>
<dbReference type="AlphaFoldDB" id="A0ABD0YGS8"/>
<organism evidence="3 4">
    <name type="scientific">Ranatra chinensis</name>
    <dbReference type="NCBI Taxonomy" id="642074"/>
    <lineage>
        <taxon>Eukaryota</taxon>
        <taxon>Metazoa</taxon>
        <taxon>Ecdysozoa</taxon>
        <taxon>Arthropoda</taxon>
        <taxon>Hexapoda</taxon>
        <taxon>Insecta</taxon>
        <taxon>Pterygota</taxon>
        <taxon>Neoptera</taxon>
        <taxon>Paraneoptera</taxon>
        <taxon>Hemiptera</taxon>
        <taxon>Heteroptera</taxon>
        <taxon>Panheteroptera</taxon>
        <taxon>Nepomorpha</taxon>
        <taxon>Nepidae</taxon>
        <taxon>Ranatrinae</taxon>
        <taxon>Ranatra</taxon>
    </lineage>
</organism>
<dbReference type="Proteomes" id="UP001558652">
    <property type="component" value="Unassembled WGS sequence"/>
</dbReference>
<dbReference type="PANTHER" id="PTHR21505:SF12">
    <property type="entry name" value="MADF DOMAIN-CONTAINING PROTEIN-RELATED"/>
    <property type="match status" value="1"/>
</dbReference>
<dbReference type="PANTHER" id="PTHR21505">
    <property type="entry name" value="MADF DOMAIN-CONTAINING PROTEIN-RELATED"/>
    <property type="match status" value="1"/>
</dbReference>
<dbReference type="InterPro" id="IPR006578">
    <property type="entry name" value="MADF-dom"/>
</dbReference>
<name>A0ABD0YGS8_9HEMI</name>
<dbReference type="SMART" id="SM00595">
    <property type="entry name" value="MADF"/>
    <property type="match status" value="1"/>
</dbReference>
<dbReference type="Pfam" id="PF10545">
    <property type="entry name" value="MADF_DNA_bdg"/>
    <property type="match status" value="1"/>
</dbReference>